<proteinExistence type="predicted"/>
<gene>
    <name evidence="1" type="ORF">GL300_10110</name>
</gene>
<protein>
    <submittedName>
        <fullName evidence="1">Uncharacterized protein</fullName>
    </submittedName>
</protein>
<sequence length="86" mass="9157">MPCDAIASFATHWNGLRTLSISFKRTQLSGVELDRKTFGDDYGEPLKIKRILNVANVIASIAIVLSGTTRSATASRSKTGKATSGS</sequence>
<dbReference type="AlphaFoldDB" id="A0A844HKP6"/>
<dbReference type="Proteomes" id="UP000449846">
    <property type="component" value="Unassembled WGS sequence"/>
</dbReference>
<evidence type="ECO:0000313" key="1">
    <source>
        <dbReference type="EMBL" id="MTH59568.1"/>
    </source>
</evidence>
<dbReference type="EMBL" id="WMIG01000004">
    <property type="protein sequence ID" value="MTH59568.1"/>
    <property type="molecule type" value="Genomic_DNA"/>
</dbReference>
<comment type="caution">
    <text evidence="1">The sequence shown here is derived from an EMBL/GenBank/DDBJ whole genome shotgun (WGS) entry which is preliminary data.</text>
</comment>
<evidence type="ECO:0000313" key="2">
    <source>
        <dbReference type="Proteomes" id="UP000449846"/>
    </source>
</evidence>
<keyword evidence="2" id="KW-1185">Reference proteome</keyword>
<name>A0A844HKP6_9RHOB</name>
<accession>A0A844HKP6</accession>
<organism evidence="1 2">
    <name type="scientific">Paracoccus litorisediminis</name>
    <dbReference type="NCBI Taxonomy" id="2006130"/>
    <lineage>
        <taxon>Bacteria</taxon>
        <taxon>Pseudomonadati</taxon>
        <taxon>Pseudomonadota</taxon>
        <taxon>Alphaproteobacteria</taxon>
        <taxon>Rhodobacterales</taxon>
        <taxon>Paracoccaceae</taxon>
        <taxon>Paracoccus</taxon>
    </lineage>
</organism>
<reference evidence="1 2" key="1">
    <citation type="submission" date="2019-11" db="EMBL/GenBank/DDBJ databases">
        <authorList>
            <person name="Dong K."/>
        </authorList>
    </citation>
    <scope>NUCLEOTIDE SEQUENCE [LARGE SCALE GENOMIC DNA]</scope>
    <source>
        <strain evidence="1 2">NBRC 112902</strain>
    </source>
</reference>
<dbReference type="OrthoDB" id="8410714at2"/>
<dbReference type="RefSeq" id="WP_155039516.1">
    <property type="nucleotide sequence ID" value="NZ_JBHGCD010000010.1"/>
</dbReference>